<dbReference type="Pfam" id="PF00664">
    <property type="entry name" value="ABC_membrane"/>
    <property type="match status" value="2"/>
</dbReference>
<feature type="transmembrane region" description="Helical" evidence="7">
    <location>
        <begin position="852"/>
        <end position="874"/>
    </location>
</feature>
<feature type="domain" description="ABC transmembrane type-1" evidence="9">
    <location>
        <begin position="37"/>
        <end position="317"/>
    </location>
</feature>
<keyword evidence="3" id="KW-0547">Nucleotide-binding</keyword>
<feature type="transmembrane region" description="Helical" evidence="7">
    <location>
        <begin position="880"/>
        <end position="899"/>
    </location>
</feature>
<dbReference type="InterPro" id="IPR003439">
    <property type="entry name" value="ABC_transporter-like_ATP-bd"/>
</dbReference>
<dbReference type="PROSITE" id="PS50893">
    <property type="entry name" value="ABC_TRANSPORTER_2"/>
    <property type="match status" value="2"/>
</dbReference>
<dbReference type="InterPro" id="IPR003593">
    <property type="entry name" value="AAA+_ATPase"/>
</dbReference>
<feature type="transmembrane region" description="Helical" evidence="7">
    <location>
        <begin position="72"/>
        <end position="89"/>
    </location>
</feature>
<dbReference type="EMBL" id="JAQSDF010000060">
    <property type="protein sequence ID" value="MDI1232120.1"/>
    <property type="molecule type" value="Genomic_DNA"/>
</dbReference>
<feature type="transmembrane region" description="Helical" evidence="7">
    <location>
        <begin position="778"/>
        <end position="796"/>
    </location>
</feature>
<comment type="subcellular location">
    <subcellularLocation>
        <location evidence="1">Cell membrane</location>
        <topology evidence="1">Multi-pass membrane protein</topology>
    </subcellularLocation>
</comment>
<evidence type="ECO:0000256" key="6">
    <source>
        <dbReference type="ARBA" id="ARBA00023136"/>
    </source>
</evidence>
<dbReference type="InterPro" id="IPR025662">
    <property type="entry name" value="Sigma_54_int_dom_ATP-bd_1"/>
</dbReference>
<evidence type="ECO:0000313" key="11">
    <source>
        <dbReference type="Proteomes" id="UP001160519"/>
    </source>
</evidence>
<dbReference type="GO" id="GO:0016887">
    <property type="term" value="F:ATP hydrolysis activity"/>
    <property type="evidence" value="ECO:0007669"/>
    <property type="project" value="InterPro"/>
</dbReference>
<dbReference type="InterPro" id="IPR027417">
    <property type="entry name" value="P-loop_NTPase"/>
</dbReference>
<dbReference type="InterPro" id="IPR036640">
    <property type="entry name" value="ABC1_TM_sf"/>
</dbReference>
<evidence type="ECO:0000256" key="3">
    <source>
        <dbReference type="ARBA" id="ARBA00022741"/>
    </source>
</evidence>
<dbReference type="SMART" id="SM00382">
    <property type="entry name" value="AAA"/>
    <property type="match status" value="2"/>
</dbReference>
<evidence type="ECO:0000259" key="9">
    <source>
        <dbReference type="PROSITE" id="PS50929"/>
    </source>
</evidence>
<keyword evidence="5 7" id="KW-1133">Transmembrane helix</keyword>
<dbReference type="Pfam" id="PF00005">
    <property type="entry name" value="ABC_tran"/>
    <property type="match status" value="2"/>
</dbReference>
<dbReference type="Gene3D" id="1.20.1560.10">
    <property type="entry name" value="ABC transporter type 1, transmembrane domain"/>
    <property type="match status" value="2"/>
</dbReference>
<dbReference type="PANTHER" id="PTHR24221:SF248">
    <property type="entry name" value="ABC TRANSPORTER TRANSMEMBRANE REGION"/>
    <property type="match status" value="1"/>
</dbReference>
<keyword evidence="11" id="KW-1185">Reference proteome</keyword>
<dbReference type="PROSITE" id="PS00675">
    <property type="entry name" value="SIGMA54_INTERACT_1"/>
    <property type="match status" value="1"/>
</dbReference>
<dbReference type="GO" id="GO:0034040">
    <property type="term" value="F:ATPase-coupled lipid transmembrane transporter activity"/>
    <property type="evidence" value="ECO:0007669"/>
    <property type="project" value="TreeGrafter"/>
</dbReference>
<evidence type="ECO:0000256" key="5">
    <source>
        <dbReference type="ARBA" id="ARBA00022989"/>
    </source>
</evidence>
<dbReference type="Proteomes" id="UP001160519">
    <property type="component" value="Unassembled WGS sequence"/>
</dbReference>
<dbReference type="GO" id="GO:0005524">
    <property type="term" value="F:ATP binding"/>
    <property type="evidence" value="ECO:0007669"/>
    <property type="project" value="UniProtKB-KW"/>
</dbReference>
<feature type="transmembrane region" description="Helical" evidence="7">
    <location>
        <begin position="145"/>
        <end position="164"/>
    </location>
</feature>
<feature type="transmembrane region" description="Helical" evidence="7">
    <location>
        <begin position="742"/>
        <end position="763"/>
    </location>
</feature>
<comment type="caution">
    <text evidence="10">The sequence shown here is derived from an EMBL/GenBank/DDBJ whole genome shotgun (WGS) entry which is preliminary data.</text>
</comment>
<accession>A0AA43TQQ4</accession>
<organism evidence="10 11">
    <name type="scientific">Candidatus Methylobacter titanis</name>
    <dbReference type="NCBI Taxonomy" id="3053457"/>
    <lineage>
        <taxon>Bacteria</taxon>
        <taxon>Pseudomonadati</taxon>
        <taxon>Pseudomonadota</taxon>
        <taxon>Gammaproteobacteria</taxon>
        <taxon>Methylococcales</taxon>
        <taxon>Methylococcaceae</taxon>
        <taxon>Methylobacter</taxon>
    </lineage>
</organism>
<dbReference type="SUPFAM" id="SSF90123">
    <property type="entry name" value="ABC transporter transmembrane region"/>
    <property type="match status" value="2"/>
</dbReference>
<dbReference type="Gene3D" id="3.40.50.300">
    <property type="entry name" value="P-loop containing nucleotide triphosphate hydrolases"/>
    <property type="match status" value="2"/>
</dbReference>
<keyword evidence="4 10" id="KW-0067">ATP-binding</keyword>
<feature type="domain" description="ABC transporter" evidence="8">
    <location>
        <begin position="1058"/>
        <end position="1291"/>
    </location>
</feature>
<evidence type="ECO:0000256" key="2">
    <source>
        <dbReference type="ARBA" id="ARBA00022692"/>
    </source>
</evidence>
<reference evidence="10" key="1">
    <citation type="submission" date="2023-01" db="EMBL/GenBank/DDBJ databases">
        <title>Biogeochemical cycle of methane in antarctic sediments.</title>
        <authorList>
            <person name="Roldan D.M."/>
            <person name="Menes R.J."/>
        </authorList>
    </citation>
    <scope>NUCLEOTIDE SEQUENCE [LARGE SCALE GENOMIC DNA]</scope>
    <source>
        <strain evidence="10">K-2018 MAG008</strain>
    </source>
</reference>
<keyword evidence="2 7" id="KW-0812">Transmembrane</keyword>
<feature type="transmembrane region" description="Helical" evidence="7">
    <location>
        <begin position="170"/>
        <end position="190"/>
    </location>
</feature>
<evidence type="ECO:0000256" key="4">
    <source>
        <dbReference type="ARBA" id="ARBA00022840"/>
    </source>
</evidence>
<feature type="transmembrane region" description="Helical" evidence="7">
    <location>
        <begin position="256"/>
        <end position="276"/>
    </location>
</feature>
<evidence type="ECO:0000256" key="1">
    <source>
        <dbReference type="ARBA" id="ARBA00004651"/>
    </source>
</evidence>
<feature type="domain" description="ABC transmembrane type-1" evidence="9">
    <location>
        <begin position="743"/>
        <end position="1024"/>
    </location>
</feature>
<dbReference type="GO" id="GO:0140359">
    <property type="term" value="F:ABC-type transporter activity"/>
    <property type="evidence" value="ECO:0007669"/>
    <property type="project" value="InterPro"/>
</dbReference>
<gene>
    <name evidence="10" type="ORF">PSU93_13315</name>
</gene>
<dbReference type="GO" id="GO:0005886">
    <property type="term" value="C:plasma membrane"/>
    <property type="evidence" value="ECO:0007669"/>
    <property type="project" value="UniProtKB-SubCell"/>
</dbReference>
<dbReference type="PANTHER" id="PTHR24221">
    <property type="entry name" value="ATP-BINDING CASSETTE SUB-FAMILY B"/>
    <property type="match status" value="1"/>
</dbReference>
<keyword evidence="6 7" id="KW-0472">Membrane</keyword>
<evidence type="ECO:0000259" key="8">
    <source>
        <dbReference type="PROSITE" id="PS50893"/>
    </source>
</evidence>
<protein>
    <submittedName>
        <fullName evidence="10">ATP-binding cassette domain-containing protein</fullName>
    </submittedName>
</protein>
<dbReference type="InterPro" id="IPR039421">
    <property type="entry name" value="Type_1_exporter"/>
</dbReference>
<feature type="transmembrane region" description="Helical" evidence="7">
    <location>
        <begin position="37"/>
        <end position="60"/>
    </location>
</feature>
<dbReference type="SUPFAM" id="SSF52540">
    <property type="entry name" value="P-loop containing nucleoside triphosphate hydrolases"/>
    <property type="match status" value="2"/>
</dbReference>
<proteinExistence type="predicted"/>
<dbReference type="InterPro" id="IPR011527">
    <property type="entry name" value="ABC1_TM_dom"/>
</dbReference>
<evidence type="ECO:0000256" key="7">
    <source>
        <dbReference type="SAM" id="Phobius"/>
    </source>
</evidence>
<evidence type="ECO:0000313" key="10">
    <source>
        <dbReference type="EMBL" id="MDI1232120.1"/>
    </source>
</evidence>
<name>A0AA43TQQ4_9GAMM</name>
<dbReference type="PROSITE" id="PS50929">
    <property type="entry name" value="ABC_TM1F"/>
    <property type="match status" value="2"/>
</dbReference>
<sequence length="1291" mass="142400">MRALLSTLLNKGKISKGSIDPLLDIFRSPDLRRVSPLLAVAALLYNILGLILPMAILQIMDRVVLNQSLETLALLVVGVVVGLVIEELLREVNGLVTSWLGARFEHNASVEALSRLMHVPIQRLQQEEPGVHIERVASASKVAEFYSGQALLVLLDLPFVLIFLGMIYVIGGWVVLVPVVLLVIFVYVIFRFGSWLRQLVDRNHVANDRRRNYLVEVFTGIHAVKTMAMEAQMERRHERLQAGSADMSESMSNSSAMATALGTSFVQVMTVSIVFASAMAVLSGQMTPGGVAACMMLSVRSLQPLRRGLTVWIRYQGFVAAKKRLQEVNDMPCDDDHDKPELPQVQEIIELKRVGLERRHGNPILQDISFSIQAGECILIQGESGSGKSSLLSIIGGAIMADSGDILVDGRSLTEFSADSVQREIGLLPQKGALITGTILENMTMFDKNLNEAALDIAHQLGLDEAVASMKLGYETSLGEGNAETLPSGVRQIISIVRILVHKPSVLLFDEANLSLDMAGDKRLLNYISQLKGICTIVLITPRPSWFTLADRVLNIANGRIVDRAVDTHQSAQVGAGATYLERPPHVADYADLIRRQFEEESDLSICLLPLLRALGWHENERELMEAMPHAESHLDLSGLCSTMEHLGLLPRSFVSSLARIDHRLMPCLFVPMKGSVKVVLERLPDGRLRCFDSGMGGETILDASTVKNEVYVFRAPEHMDIGARNEIKFFGNLFQRFRKHIFLAFGFTVANTVFALVPPLFVKSIYDRVLPSGDITMASYLVLGVFIALVLDFQVRHLKGRLIAHVGGRIDYIIGTSVFRRVISLPTSSTGNVSVARQVGRLRNFDSLRNFFMGPLAVIAFEMPSNIIVVVAIGVINPWALLVVLISAIFFFLLAIGTRNISHRSIVRSSRTASERTEFLDEAITQMNTIRSAGCRNLWVERYRDLSGKASMANFLDNQVHARISGSAQILSTLTGFSVLAVSAINAINGDISPGSMVATIMLVWRLTGPMQNFFVAVISMSKIRTSMQQIENLMRLPTEADNGVKQTIRPESQGAISFTRTSMRYLHDSDPALLGVTFSVTPGQVVVITGPNGSGKSSILKLLTRTYLPQAGTVRLDHIDIRQLTSADLRARISYMPQHCDIFYGTIMQNLRLVYPAATDDEITWAADMAGILDDITAMPNGFQTRISHSQSSQLPIGFRQRIALARAVLKPAPIVILDEPGNGLDNMGEAALERCIEWLRGRSTLLMVSHRPAHMRMADTTIYMERGSILAIGPFESIKEKIFSRGRK</sequence>
<feature type="domain" description="ABC transporter" evidence="8">
    <location>
        <begin position="349"/>
        <end position="583"/>
    </location>
</feature>